<dbReference type="AlphaFoldDB" id="A0A1H5WGU0"/>
<protein>
    <submittedName>
        <fullName evidence="1">Uncharacterized protein</fullName>
    </submittedName>
</protein>
<gene>
    <name evidence="1" type="ORF">SAMN05421877_10431</name>
</gene>
<accession>A0A1H5WGU0</accession>
<proteinExistence type="predicted"/>
<evidence type="ECO:0000313" key="1">
    <source>
        <dbReference type="EMBL" id="SEF98037.1"/>
    </source>
</evidence>
<reference evidence="2" key="1">
    <citation type="submission" date="2016-10" db="EMBL/GenBank/DDBJ databases">
        <authorList>
            <person name="Varghese N."/>
            <person name="Submissions S."/>
        </authorList>
    </citation>
    <scope>NUCLEOTIDE SEQUENCE [LARGE SCALE GENOMIC DNA]</scope>
    <source>
        <strain evidence="2">DSM 22361</strain>
    </source>
</reference>
<dbReference type="PROSITE" id="PS51257">
    <property type="entry name" value="PROKAR_LIPOPROTEIN"/>
    <property type="match status" value="1"/>
</dbReference>
<evidence type="ECO:0000313" key="2">
    <source>
        <dbReference type="Proteomes" id="UP000236731"/>
    </source>
</evidence>
<dbReference type="EMBL" id="FNUT01000004">
    <property type="protein sequence ID" value="SEF98037.1"/>
    <property type="molecule type" value="Genomic_DNA"/>
</dbReference>
<name>A0A1H5WGU0_9SPHI</name>
<dbReference type="RefSeq" id="WP_146060591.1">
    <property type="nucleotide sequence ID" value="NZ_CP049246.1"/>
</dbReference>
<organism evidence="1 2">
    <name type="scientific">Sphingobacterium lactis</name>
    <dbReference type="NCBI Taxonomy" id="797291"/>
    <lineage>
        <taxon>Bacteria</taxon>
        <taxon>Pseudomonadati</taxon>
        <taxon>Bacteroidota</taxon>
        <taxon>Sphingobacteriia</taxon>
        <taxon>Sphingobacteriales</taxon>
        <taxon>Sphingobacteriaceae</taxon>
        <taxon>Sphingobacterium</taxon>
    </lineage>
</organism>
<sequence>MRKLILFGSVCSLAFASCQNPQVHNNDQKLAEQAIAIHDEIMPQMPHLDKIELKLDTILNDLAGYKAANPALDTAKTRVELSALRDSVTAATNNMNDWMMNFEPENENEDYQKKQVEHVTAMKAQFERVHEQIKNSHLENYKK</sequence>
<dbReference type="Proteomes" id="UP000236731">
    <property type="component" value="Unassembled WGS sequence"/>
</dbReference>
<keyword evidence="2" id="KW-1185">Reference proteome</keyword>
<dbReference type="OrthoDB" id="1436925at2"/>